<dbReference type="RefSeq" id="XP_039121903.1">
    <property type="nucleotide sequence ID" value="XM_039265969.1"/>
</dbReference>
<feature type="compositionally biased region" description="Low complexity" evidence="6">
    <location>
        <begin position="291"/>
        <end position="300"/>
    </location>
</feature>
<name>A0AB40B488_DIOCR</name>
<feature type="coiled-coil region" evidence="5">
    <location>
        <begin position="715"/>
        <end position="745"/>
    </location>
</feature>
<evidence type="ECO:0000256" key="6">
    <source>
        <dbReference type="SAM" id="MobiDB-lite"/>
    </source>
</evidence>
<dbReference type="SMART" id="SM00184">
    <property type="entry name" value="RING"/>
    <property type="match status" value="1"/>
</dbReference>
<dbReference type="Pfam" id="PF13639">
    <property type="entry name" value="zf-RING_2"/>
    <property type="match status" value="1"/>
</dbReference>
<feature type="compositionally biased region" description="Low complexity" evidence="6">
    <location>
        <begin position="171"/>
        <end position="183"/>
    </location>
</feature>
<dbReference type="GeneID" id="120258523"/>
<dbReference type="InterPro" id="IPR001841">
    <property type="entry name" value="Znf_RING"/>
</dbReference>
<dbReference type="PANTHER" id="PTHR45931:SF25">
    <property type="entry name" value="E3 UBIQUITIN-PROTEIN LIGASE RLIM-LIKE ISOFORM X1"/>
    <property type="match status" value="1"/>
</dbReference>
<evidence type="ECO:0000313" key="8">
    <source>
        <dbReference type="Proteomes" id="UP001515500"/>
    </source>
</evidence>
<gene>
    <name evidence="9" type="primary">LOC120258523</name>
</gene>
<reference evidence="8" key="1">
    <citation type="submission" date="2025-05" db="UniProtKB">
        <authorList>
            <consortium name="RefSeq"/>
        </authorList>
    </citation>
    <scope>NUCLEOTIDE SEQUENCE [LARGE SCALE GENOMIC DNA]</scope>
</reference>
<dbReference type="InterPro" id="IPR051834">
    <property type="entry name" value="RING_finger_E3_ligase"/>
</dbReference>
<feature type="compositionally biased region" description="Basic and acidic residues" evidence="6">
    <location>
        <begin position="305"/>
        <end position="315"/>
    </location>
</feature>
<dbReference type="FunFam" id="3.30.40.10:FF:000594">
    <property type="entry name" value="RING/U-box superfamily protein"/>
    <property type="match status" value="1"/>
</dbReference>
<feature type="region of interest" description="Disordered" evidence="6">
    <location>
        <begin position="99"/>
        <end position="137"/>
    </location>
</feature>
<keyword evidence="3" id="KW-0862">Zinc</keyword>
<reference evidence="9" key="2">
    <citation type="submission" date="2025-08" db="UniProtKB">
        <authorList>
            <consortium name="RefSeq"/>
        </authorList>
    </citation>
    <scope>IDENTIFICATION</scope>
</reference>
<evidence type="ECO:0000313" key="9">
    <source>
        <dbReference type="RefSeq" id="XP_039121903.1"/>
    </source>
</evidence>
<dbReference type="GO" id="GO:0008270">
    <property type="term" value="F:zinc ion binding"/>
    <property type="evidence" value="ECO:0007669"/>
    <property type="project" value="UniProtKB-KW"/>
</dbReference>
<keyword evidence="5" id="KW-0175">Coiled coil</keyword>
<evidence type="ECO:0000256" key="1">
    <source>
        <dbReference type="ARBA" id="ARBA00022723"/>
    </source>
</evidence>
<evidence type="ECO:0000256" key="2">
    <source>
        <dbReference type="ARBA" id="ARBA00022771"/>
    </source>
</evidence>
<dbReference type="GO" id="GO:0006511">
    <property type="term" value="P:ubiquitin-dependent protein catabolic process"/>
    <property type="evidence" value="ECO:0007669"/>
    <property type="project" value="TreeGrafter"/>
</dbReference>
<dbReference type="GO" id="GO:0005634">
    <property type="term" value="C:nucleus"/>
    <property type="evidence" value="ECO:0007669"/>
    <property type="project" value="TreeGrafter"/>
</dbReference>
<dbReference type="CDD" id="cd16454">
    <property type="entry name" value="RING-H2_PA-TM-RING"/>
    <property type="match status" value="1"/>
</dbReference>
<feature type="region of interest" description="Disordered" evidence="6">
    <location>
        <begin position="663"/>
        <end position="698"/>
    </location>
</feature>
<feature type="compositionally biased region" description="Polar residues" evidence="6">
    <location>
        <begin position="122"/>
        <end position="131"/>
    </location>
</feature>
<keyword evidence="1" id="KW-0479">Metal-binding</keyword>
<keyword evidence="8" id="KW-1185">Reference proteome</keyword>
<dbReference type="PANTHER" id="PTHR45931">
    <property type="entry name" value="SI:CH211-59O9.10"/>
    <property type="match status" value="1"/>
</dbReference>
<organism evidence="8 9">
    <name type="scientific">Dioscorea cayennensis subsp. rotundata</name>
    <name type="common">White Guinea yam</name>
    <name type="synonym">Dioscorea rotundata</name>
    <dbReference type="NCBI Taxonomy" id="55577"/>
    <lineage>
        <taxon>Eukaryota</taxon>
        <taxon>Viridiplantae</taxon>
        <taxon>Streptophyta</taxon>
        <taxon>Embryophyta</taxon>
        <taxon>Tracheophyta</taxon>
        <taxon>Spermatophyta</taxon>
        <taxon>Magnoliopsida</taxon>
        <taxon>Liliopsida</taxon>
        <taxon>Dioscoreales</taxon>
        <taxon>Dioscoreaceae</taxon>
        <taxon>Dioscorea</taxon>
    </lineage>
</organism>
<evidence type="ECO:0000256" key="5">
    <source>
        <dbReference type="SAM" id="Coils"/>
    </source>
</evidence>
<feature type="compositionally biased region" description="Basic and acidic residues" evidence="6">
    <location>
        <begin position="186"/>
        <end position="196"/>
    </location>
</feature>
<dbReference type="AlphaFoldDB" id="A0AB40B488"/>
<feature type="region of interest" description="Disordered" evidence="6">
    <location>
        <begin position="270"/>
        <end position="331"/>
    </location>
</feature>
<dbReference type="SUPFAM" id="SSF57850">
    <property type="entry name" value="RING/U-box"/>
    <property type="match status" value="1"/>
</dbReference>
<feature type="domain" description="RING-type" evidence="7">
    <location>
        <begin position="790"/>
        <end position="831"/>
    </location>
</feature>
<protein>
    <submittedName>
        <fullName evidence="9">Uncharacterized protein LOC120258523</fullName>
    </submittedName>
</protein>
<evidence type="ECO:0000256" key="3">
    <source>
        <dbReference type="ARBA" id="ARBA00022833"/>
    </source>
</evidence>
<dbReference type="InterPro" id="IPR013083">
    <property type="entry name" value="Znf_RING/FYVE/PHD"/>
</dbReference>
<dbReference type="Proteomes" id="UP001515500">
    <property type="component" value="Chromosome 1"/>
</dbReference>
<dbReference type="Gene3D" id="3.30.40.10">
    <property type="entry name" value="Zinc/RING finger domain, C3HC4 (zinc finger)"/>
    <property type="match status" value="1"/>
</dbReference>
<dbReference type="GO" id="GO:0061630">
    <property type="term" value="F:ubiquitin protein ligase activity"/>
    <property type="evidence" value="ECO:0007669"/>
    <property type="project" value="TreeGrafter"/>
</dbReference>
<sequence length="835" mass="91737">MRCILTVNQARILMPDLAIMDWGEEKRAAGFMVDGVSPSSPDLDSTSELLGNLDLIGRIVSDSLDMPDMDGMDVDLVLEVPDTPESVVRNRGSRFSAFNEDVPGLNSLSSDRRAGRARKTYGHQSSESSSCDLVGTDNSQDETELLFRQARLARLLSEDRDGKASHPTFERNVVSNGNGRSSNHQSDSHSPGHRDSRRRIEKELHPGHEGSGNFHLKHTDKGKGIVLRSDSKDKIKQTLLGGSPIDAHRNTGRRRLVVIHNGCTSPFGTAKSGISPVHDGQNNAESAHVQISSSTSGISSRNVKKQVDVDSDSKLKTGQLNSKHSEMDSFPCRNGQRRLVRNGCIAPCNIKRDNSHAGIKGDDFGCNTHNEGSLVKEVHVISPDSSDRCADKGKGKAITDDNVGASFQTSGLTSQSTRFCPFPIKEVISGGNPGCRSLKSSEDKLRRPAHNSQASVALSEYTTDFHKIENVNSKSHGTTRNRDCVDVVDGNPEIIAPCSEYNSNTARELSDLVSDDRSLGRHTLVRGKRKSSSIRTNGGECSSSTADEAEVMFVRSSAQPTNQRSSRTQNTQLHGCSLLKPILEGDELDPANFRSGADPDEQCYGACEDSSAKARQVESDEILARQLQEQLFNESPVFEEMDATIALSLQQEENLQRAASFLRQGQPHPRNNSTAPVYAPPTRASGRSASARPTARSRIPASSRMAYLRSLNRPARDLETRLNFLEALEAEFDNRNRLNNVLQLQREFNENDYEMLLALDDNNEQAGASQRQINNLPQSVVQNENFEEACAVCLETPSIGDTIRHLPCLHKFHKDCIDSWLKRKTLCPICKCGIT</sequence>
<evidence type="ECO:0000259" key="7">
    <source>
        <dbReference type="PROSITE" id="PS50089"/>
    </source>
</evidence>
<accession>A0AB40B488</accession>
<evidence type="ECO:0000256" key="4">
    <source>
        <dbReference type="PROSITE-ProRule" id="PRU00175"/>
    </source>
</evidence>
<dbReference type="PROSITE" id="PS50089">
    <property type="entry name" value="ZF_RING_2"/>
    <property type="match status" value="1"/>
</dbReference>
<feature type="compositionally biased region" description="Low complexity" evidence="6">
    <location>
        <begin position="680"/>
        <end position="698"/>
    </location>
</feature>
<keyword evidence="2 4" id="KW-0863">Zinc-finger</keyword>
<feature type="region of interest" description="Disordered" evidence="6">
    <location>
        <begin position="158"/>
        <end position="196"/>
    </location>
</feature>
<proteinExistence type="predicted"/>